<name>A0A645DK14_9ZZZZ</name>
<dbReference type="EMBL" id="VSSQ01036641">
    <property type="protein sequence ID" value="MPM89163.1"/>
    <property type="molecule type" value="Genomic_DNA"/>
</dbReference>
<accession>A0A645DK14</accession>
<evidence type="ECO:0000313" key="1">
    <source>
        <dbReference type="EMBL" id="MPM89163.1"/>
    </source>
</evidence>
<gene>
    <name evidence="1" type="ORF">SDC9_136271</name>
</gene>
<sequence>MEMSKELDPGIKNSMSLSEYPIDMNDLDPEDISLDNEIQNRYLF</sequence>
<comment type="caution">
    <text evidence="1">The sequence shown here is derived from an EMBL/GenBank/DDBJ whole genome shotgun (WGS) entry which is preliminary data.</text>
</comment>
<reference evidence="1" key="1">
    <citation type="submission" date="2019-08" db="EMBL/GenBank/DDBJ databases">
        <authorList>
            <person name="Kucharzyk K."/>
            <person name="Murdoch R.W."/>
            <person name="Higgins S."/>
            <person name="Loffler F."/>
        </authorList>
    </citation>
    <scope>NUCLEOTIDE SEQUENCE</scope>
</reference>
<protein>
    <submittedName>
        <fullName evidence="1">Uncharacterized protein</fullName>
    </submittedName>
</protein>
<organism evidence="1">
    <name type="scientific">bioreactor metagenome</name>
    <dbReference type="NCBI Taxonomy" id="1076179"/>
    <lineage>
        <taxon>unclassified sequences</taxon>
        <taxon>metagenomes</taxon>
        <taxon>ecological metagenomes</taxon>
    </lineage>
</organism>
<dbReference type="AlphaFoldDB" id="A0A645DK14"/>
<proteinExistence type="predicted"/>